<evidence type="ECO:0000256" key="4">
    <source>
        <dbReference type="ARBA" id="ARBA00017099"/>
    </source>
</evidence>
<evidence type="ECO:0000256" key="3">
    <source>
        <dbReference type="ARBA" id="ARBA00012929"/>
    </source>
</evidence>
<dbReference type="Pfam" id="PF04321">
    <property type="entry name" value="RmlD_sub_bind"/>
    <property type="match status" value="1"/>
</dbReference>
<proteinExistence type="inferred from homology"/>
<comment type="pathway">
    <text evidence="1 6">Carbohydrate biosynthesis; dTDP-L-rhamnose biosynthesis.</text>
</comment>
<evidence type="ECO:0000256" key="6">
    <source>
        <dbReference type="RuleBase" id="RU364082"/>
    </source>
</evidence>
<evidence type="ECO:0000259" key="7">
    <source>
        <dbReference type="Pfam" id="PF04321"/>
    </source>
</evidence>
<sequence>MKILVFGEIGQLGQELIRRAGDAELEIRGLDVADFTNPDACVAFVEATDAEAVINAVAYTAVDKAEEDEALAEQINATTPGALARAAAARGLPFVQVSTDYVFDGSGDQPFAVDAPTEPLGAYGRTKLNGETAVRAAGGVHAILRTSWVVSSHGHNFIKTMLKLGAERDRLTIVADQVGGPTPAAALADACLAAARQLVADPSKSGTYHVSGGPDVSWADFAREIFAQAGITCEVVDIPSSDYPTPAKRPFNSRMDNSATEAAFGLPRPDWRAGLTEILADLGALKQD</sequence>
<dbReference type="EMBL" id="JAAGOX010000007">
    <property type="protein sequence ID" value="NDW44255.1"/>
    <property type="molecule type" value="Genomic_DNA"/>
</dbReference>
<evidence type="ECO:0000256" key="1">
    <source>
        <dbReference type="ARBA" id="ARBA00004781"/>
    </source>
</evidence>
<dbReference type="RefSeq" id="WP_164128234.1">
    <property type="nucleotide sequence ID" value="NZ_JAAGOX010000007.1"/>
</dbReference>
<dbReference type="Gene3D" id="3.40.50.720">
    <property type="entry name" value="NAD(P)-binding Rossmann-like Domain"/>
    <property type="match status" value="1"/>
</dbReference>
<organism evidence="8">
    <name type="scientific">Ruegeria sp. PrR005</name>
    <dbReference type="NCBI Taxonomy" id="2706882"/>
    <lineage>
        <taxon>Bacteria</taxon>
        <taxon>Pseudomonadati</taxon>
        <taxon>Pseudomonadota</taxon>
        <taxon>Alphaproteobacteria</taxon>
        <taxon>Rhodobacterales</taxon>
        <taxon>Roseobacteraceae</taxon>
        <taxon>Ruegeria</taxon>
    </lineage>
</organism>
<dbReference type="InterPro" id="IPR029903">
    <property type="entry name" value="RmlD-like-bd"/>
</dbReference>
<dbReference type="AlphaFoldDB" id="A0A6B2NQX9"/>
<evidence type="ECO:0000313" key="8">
    <source>
        <dbReference type="EMBL" id="NDW44255.1"/>
    </source>
</evidence>
<dbReference type="CDD" id="cd05254">
    <property type="entry name" value="dTDP_HR_like_SDR_e"/>
    <property type="match status" value="1"/>
</dbReference>
<keyword evidence="6" id="KW-0521">NADP</keyword>
<feature type="domain" description="RmlD-like substrate binding" evidence="7">
    <location>
        <begin position="1"/>
        <end position="282"/>
    </location>
</feature>
<dbReference type="NCBIfam" id="TIGR01214">
    <property type="entry name" value="rmlD"/>
    <property type="match status" value="1"/>
</dbReference>
<dbReference type="PANTHER" id="PTHR10491:SF4">
    <property type="entry name" value="METHIONINE ADENOSYLTRANSFERASE 2 SUBUNIT BETA"/>
    <property type="match status" value="1"/>
</dbReference>
<dbReference type="InterPro" id="IPR005913">
    <property type="entry name" value="dTDP_dehydrorham_reduct"/>
</dbReference>
<evidence type="ECO:0000256" key="2">
    <source>
        <dbReference type="ARBA" id="ARBA00010944"/>
    </source>
</evidence>
<dbReference type="InterPro" id="IPR036291">
    <property type="entry name" value="NAD(P)-bd_dom_sf"/>
</dbReference>
<dbReference type="EC" id="1.1.1.133" evidence="3 6"/>
<gene>
    <name evidence="8" type="primary">rfbD</name>
    <name evidence="8" type="ORF">G0P99_04745</name>
</gene>
<evidence type="ECO:0000256" key="5">
    <source>
        <dbReference type="ARBA" id="ARBA00048200"/>
    </source>
</evidence>
<reference evidence="8" key="1">
    <citation type="submission" date="2020-02" db="EMBL/GenBank/DDBJ databases">
        <title>Delineation of the pyrene-degrading pathway in Roseobacter clade bacteria by genomic analysis.</title>
        <authorList>
            <person name="Zhou H."/>
            <person name="Wang H."/>
        </authorList>
    </citation>
    <scope>NUCLEOTIDE SEQUENCE</scope>
    <source>
        <strain evidence="8">PrR005</strain>
    </source>
</reference>
<comment type="caution">
    <text evidence="8">The sequence shown here is derived from an EMBL/GenBank/DDBJ whole genome shotgun (WGS) entry which is preliminary data.</text>
</comment>
<comment type="cofactor">
    <cofactor evidence="6">
        <name>Mg(2+)</name>
        <dbReference type="ChEBI" id="CHEBI:18420"/>
    </cofactor>
    <text evidence="6">Binds 1 Mg(2+) ion per monomer.</text>
</comment>
<protein>
    <recommendedName>
        <fullName evidence="4 6">dTDP-4-dehydrorhamnose reductase</fullName>
        <ecNumber evidence="3 6">1.1.1.133</ecNumber>
    </recommendedName>
</protein>
<accession>A0A6B2NQX9</accession>
<dbReference type="GO" id="GO:0008831">
    <property type="term" value="F:dTDP-4-dehydrorhamnose reductase activity"/>
    <property type="evidence" value="ECO:0007669"/>
    <property type="project" value="UniProtKB-EC"/>
</dbReference>
<dbReference type="UniPathway" id="UPA00124"/>
<dbReference type="SUPFAM" id="SSF51735">
    <property type="entry name" value="NAD(P)-binding Rossmann-fold domains"/>
    <property type="match status" value="1"/>
</dbReference>
<comment type="similarity">
    <text evidence="2 6">Belongs to the dTDP-4-dehydrorhamnose reductase family.</text>
</comment>
<dbReference type="GO" id="GO:0019305">
    <property type="term" value="P:dTDP-rhamnose biosynthetic process"/>
    <property type="evidence" value="ECO:0007669"/>
    <property type="project" value="UniProtKB-UniPathway"/>
</dbReference>
<comment type="function">
    <text evidence="6">Catalyzes the reduction of dTDP-6-deoxy-L-lyxo-4-hexulose to yield dTDP-L-rhamnose.</text>
</comment>
<name>A0A6B2NQX9_9RHOB</name>
<dbReference type="PANTHER" id="PTHR10491">
    <property type="entry name" value="DTDP-4-DEHYDRORHAMNOSE REDUCTASE"/>
    <property type="match status" value="1"/>
</dbReference>
<comment type="catalytic activity">
    <reaction evidence="5 6">
        <text>dTDP-beta-L-rhamnose + NADP(+) = dTDP-4-dehydro-beta-L-rhamnose + NADPH + H(+)</text>
        <dbReference type="Rhea" id="RHEA:21796"/>
        <dbReference type="ChEBI" id="CHEBI:15378"/>
        <dbReference type="ChEBI" id="CHEBI:57510"/>
        <dbReference type="ChEBI" id="CHEBI:57783"/>
        <dbReference type="ChEBI" id="CHEBI:58349"/>
        <dbReference type="ChEBI" id="CHEBI:62830"/>
        <dbReference type="EC" id="1.1.1.133"/>
    </reaction>
</comment>
<dbReference type="Gene3D" id="3.90.25.10">
    <property type="entry name" value="UDP-galactose 4-epimerase, domain 1"/>
    <property type="match status" value="1"/>
</dbReference>
<keyword evidence="6 8" id="KW-0560">Oxidoreductase</keyword>